<dbReference type="AlphaFoldDB" id="F4XJ06"/>
<evidence type="ECO:0000313" key="2">
    <source>
        <dbReference type="Proteomes" id="UP000003959"/>
    </source>
</evidence>
<proteinExistence type="predicted"/>
<name>F4XJ06_9CYAN</name>
<protein>
    <submittedName>
        <fullName evidence="1">Uncharacterized protein</fullName>
    </submittedName>
</protein>
<keyword evidence="2" id="KW-1185">Reference proteome</keyword>
<gene>
    <name evidence="1" type="ORF">LYNGBM3L_04620</name>
</gene>
<reference evidence="2" key="1">
    <citation type="journal article" date="2011" name="Proc. Natl. Acad. Sci. U.S.A.">
        <title>Genomic insights into the physiology and ecology of the marine filamentous cyanobacterium Lyngbya majuscula.</title>
        <authorList>
            <person name="Jones A.C."/>
            <person name="Monroe E.A."/>
            <person name="Podell S."/>
            <person name="Hess W.R."/>
            <person name="Klages S."/>
            <person name="Esquenazi E."/>
            <person name="Niessen S."/>
            <person name="Hoover H."/>
            <person name="Rothmann M."/>
            <person name="Lasken R.S."/>
            <person name="Yates J.R.III."/>
            <person name="Reinhardt R."/>
            <person name="Kube M."/>
            <person name="Burkart M.D."/>
            <person name="Allen E.E."/>
            <person name="Dorrestein P.C."/>
            <person name="Gerwick W.H."/>
            <person name="Gerwick L."/>
        </authorList>
    </citation>
    <scope>NUCLEOTIDE SEQUENCE [LARGE SCALE GENOMIC DNA]</scope>
    <source>
        <strain evidence="2">3L</strain>
    </source>
</reference>
<evidence type="ECO:0000313" key="1">
    <source>
        <dbReference type="EMBL" id="EGJ35463.1"/>
    </source>
</evidence>
<sequence>MSNVFQYTCGYLSDIDHVIQPQAKSYQKSALTTLDLGLLTETKLSLPIGLTQKPLLLK</sequence>
<dbReference type="EMBL" id="GL890820">
    <property type="protein sequence ID" value="EGJ35463.1"/>
    <property type="molecule type" value="Genomic_DNA"/>
</dbReference>
<accession>F4XJ06</accession>
<dbReference type="HOGENOM" id="CLU_2974485_0_0_3"/>
<dbReference type="Proteomes" id="UP000003959">
    <property type="component" value="Unassembled WGS sequence"/>
</dbReference>
<organism evidence="1 2">
    <name type="scientific">Moorena producens 3L</name>
    <dbReference type="NCBI Taxonomy" id="489825"/>
    <lineage>
        <taxon>Bacteria</taxon>
        <taxon>Bacillati</taxon>
        <taxon>Cyanobacteriota</taxon>
        <taxon>Cyanophyceae</taxon>
        <taxon>Coleofasciculales</taxon>
        <taxon>Coleofasciculaceae</taxon>
        <taxon>Moorena</taxon>
    </lineage>
</organism>